<evidence type="ECO:0000256" key="1">
    <source>
        <dbReference type="SAM" id="MobiDB-lite"/>
    </source>
</evidence>
<feature type="region of interest" description="Disordered" evidence="1">
    <location>
        <begin position="1"/>
        <end position="95"/>
    </location>
</feature>
<dbReference type="EMBL" id="BAAANB010000001">
    <property type="protein sequence ID" value="GAA2021942.1"/>
    <property type="molecule type" value="Genomic_DNA"/>
</dbReference>
<organism evidence="2 3">
    <name type="scientific">Terrabacter terrae</name>
    <dbReference type="NCBI Taxonomy" id="318434"/>
    <lineage>
        <taxon>Bacteria</taxon>
        <taxon>Bacillati</taxon>
        <taxon>Actinomycetota</taxon>
        <taxon>Actinomycetes</taxon>
        <taxon>Micrococcales</taxon>
        <taxon>Intrasporangiaceae</taxon>
        <taxon>Terrabacter</taxon>
    </lineage>
</organism>
<sequence length="95" mass="10157">MGNREPEQQRADTTSTSSDGAGDPASAGSWDSVRRPVVRDVESSDAQEISPDHGRCYGGKCRTSRHGKPKDHQDAAIPASKRTSSAARSRMYAPA</sequence>
<evidence type="ECO:0000313" key="3">
    <source>
        <dbReference type="Proteomes" id="UP001501285"/>
    </source>
</evidence>
<feature type="compositionally biased region" description="Basic and acidic residues" evidence="1">
    <location>
        <begin position="32"/>
        <end position="42"/>
    </location>
</feature>
<gene>
    <name evidence="2" type="ORF">GCM10009740_08470</name>
</gene>
<evidence type="ECO:0000313" key="2">
    <source>
        <dbReference type="EMBL" id="GAA2021942.1"/>
    </source>
</evidence>
<name>A0ABP5FA68_9MICO</name>
<accession>A0ABP5FA68</accession>
<reference evidence="3" key="1">
    <citation type="journal article" date="2019" name="Int. J. Syst. Evol. Microbiol.">
        <title>The Global Catalogue of Microorganisms (GCM) 10K type strain sequencing project: providing services to taxonomists for standard genome sequencing and annotation.</title>
        <authorList>
            <consortium name="The Broad Institute Genomics Platform"/>
            <consortium name="The Broad Institute Genome Sequencing Center for Infectious Disease"/>
            <person name="Wu L."/>
            <person name="Ma J."/>
        </authorList>
    </citation>
    <scope>NUCLEOTIDE SEQUENCE [LARGE SCALE GENOMIC DNA]</scope>
    <source>
        <strain evidence="3">JCM 14283</strain>
    </source>
</reference>
<feature type="compositionally biased region" description="Low complexity" evidence="1">
    <location>
        <begin position="79"/>
        <end position="95"/>
    </location>
</feature>
<protein>
    <submittedName>
        <fullName evidence="2">Uncharacterized protein</fullName>
    </submittedName>
</protein>
<proteinExistence type="predicted"/>
<comment type="caution">
    <text evidence="2">The sequence shown here is derived from an EMBL/GenBank/DDBJ whole genome shotgun (WGS) entry which is preliminary data.</text>
</comment>
<keyword evidence="3" id="KW-1185">Reference proteome</keyword>
<dbReference type="Proteomes" id="UP001501285">
    <property type="component" value="Unassembled WGS sequence"/>
</dbReference>
<feature type="compositionally biased region" description="Basic and acidic residues" evidence="1">
    <location>
        <begin position="1"/>
        <end position="10"/>
    </location>
</feature>